<feature type="transmembrane region" description="Helical" evidence="6">
    <location>
        <begin position="91"/>
        <end position="118"/>
    </location>
</feature>
<dbReference type="AlphaFoldDB" id="A0A0R1VUF3"/>
<keyword evidence="4 6" id="KW-1133">Transmembrane helix</keyword>
<accession>A0A0R1VUF3</accession>
<dbReference type="PANTHER" id="PTHR30213">
    <property type="entry name" value="INNER MEMBRANE PROTEIN YHJD"/>
    <property type="match status" value="1"/>
</dbReference>
<dbReference type="STRING" id="1423735.FC15_GL001851"/>
<dbReference type="NCBIfam" id="TIGR00765">
    <property type="entry name" value="yihY_not_rbn"/>
    <property type="match status" value="1"/>
</dbReference>
<keyword evidence="5 6" id="KW-0472">Membrane</keyword>
<evidence type="ECO:0000313" key="7">
    <source>
        <dbReference type="EMBL" id="KRM09053.1"/>
    </source>
</evidence>
<dbReference type="PATRIC" id="fig|1423735.3.peg.1924"/>
<dbReference type="EMBL" id="AZFX01000060">
    <property type="protein sequence ID" value="KRM09053.1"/>
    <property type="molecule type" value="Genomic_DNA"/>
</dbReference>
<reference evidence="7 8" key="1">
    <citation type="journal article" date="2015" name="Genome Announc.">
        <title>Expanding the biotechnology potential of lactobacilli through comparative genomics of 213 strains and associated genera.</title>
        <authorList>
            <person name="Sun Z."/>
            <person name="Harris H.M."/>
            <person name="McCann A."/>
            <person name="Guo C."/>
            <person name="Argimon S."/>
            <person name="Zhang W."/>
            <person name="Yang X."/>
            <person name="Jeffery I.B."/>
            <person name="Cooney J.C."/>
            <person name="Kagawa T.F."/>
            <person name="Liu W."/>
            <person name="Song Y."/>
            <person name="Salvetti E."/>
            <person name="Wrobel A."/>
            <person name="Rasinkangas P."/>
            <person name="Parkhill J."/>
            <person name="Rea M.C."/>
            <person name="O'Sullivan O."/>
            <person name="Ritari J."/>
            <person name="Douillard F.P."/>
            <person name="Paul Ross R."/>
            <person name="Yang R."/>
            <person name="Briner A.E."/>
            <person name="Felis G.E."/>
            <person name="de Vos W.M."/>
            <person name="Barrangou R."/>
            <person name="Klaenhammer T.R."/>
            <person name="Caufield P.W."/>
            <person name="Cui Y."/>
            <person name="Zhang H."/>
            <person name="O'Toole P.W."/>
        </authorList>
    </citation>
    <scope>NUCLEOTIDE SEQUENCE [LARGE SCALE GENOMIC DNA]</scope>
    <source>
        <strain evidence="7 8">DSM 17758</strain>
    </source>
</reference>
<keyword evidence="3 6" id="KW-0812">Transmembrane</keyword>
<feature type="transmembrane region" description="Helical" evidence="6">
    <location>
        <begin position="202"/>
        <end position="222"/>
    </location>
</feature>
<evidence type="ECO:0000256" key="5">
    <source>
        <dbReference type="ARBA" id="ARBA00023136"/>
    </source>
</evidence>
<keyword evidence="8" id="KW-1185">Reference proteome</keyword>
<organism evidence="7 8">
    <name type="scientific">Lapidilactobacillus concavus DSM 17758</name>
    <dbReference type="NCBI Taxonomy" id="1423735"/>
    <lineage>
        <taxon>Bacteria</taxon>
        <taxon>Bacillati</taxon>
        <taxon>Bacillota</taxon>
        <taxon>Bacilli</taxon>
        <taxon>Lactobacillales</taxon>
        <taxon>Lactobacillaceae</taxon>
        <taxon>Lapidilactobacillus</taxon>
    </lineage>
</organism>
<dbReference type="PANTHER" id="PTHR30213:SF0">
    <property type="entry name" value="UPF0761 MEMBRANE PROTEIN YIHY"/>
    <property type="match status" value="1"/>
</dbReference>
<proteinExistence type="predicted"/>
<evidence type="ECO:0000313" key="8">
    <source>
        <dbReference type="Proteomes" id="UP000051315"/>
    </source>
</evidence>
<name>A0A0R1VUF3_9LACO</name>
<evidence type="ECO:0000256" key="2">
    <source>
        <dbReference type="ARBA" id="ARBA00022475"/>
    </source>
</evidence>
<evidence type="ECO:0000256" key="6">
    <source>
        <dbReference type="SAM" id="Phobius"/>
    </source>
</evidence>
<feature type="transmembrane region" description="Helical" evidence="6">
    <location>
        <begin position="49"/>
        <end position="71"/>
    </location>
</feature>
<sequence>MSVAIKASTERPLFRQKTPWYKKLISFIQAVVSRVISSNISNSAKVITYYMLLSFFPLVIFAGNILPLLNLDSKTIVTYLEMAFPSRIVPLVKPIVTSLLGKSSGGLLSFGVIATLWAGSRGINAIRNSMNDAYQIDSSKIYSDVAIQNAIVRRLLSFILTFIFIVSLLAIIVIFTFGQQVLEWVIPTFHLSNTILDVFLTWKWPVVVTVISLVIMFLQFFLPAAHLKLWTILPGTLFTAGTWLLLTQGFSLYVRYFARSFNSYGTIGTFIVALLWLNFAATLLMIGTVINAVFNESWHGEQRPYNSRLSKLLNR</sequence>
<feature type="transmembrane region" description="Helical" evidence="6">
    <location>
        <begin position="155"/>
        <end position="182"/>
    </location>
</feature>
<dbReference type="PIRSF" id="PIRSF035875">
    <property type="entry name" value="RNase_BN"/>
    <property type="match status" value="1"/>
</dbReference>
<evidence type="ECO:0000256" key="4">
    <source>
        <dbReference type="ARBA" id="ARBA00022989"/>
    </source>
</evidence>
<comment type="caution">
    <text evidence="7">The sequence shown here is derived from an EMBL/GenBank/DDBJ whole genome shotgun (WGS) entry which is preliminary data.</text>
</comment>
<dbReference type="Proteomes" id="UP000051315">
    <property type="component" value="Unassembled WGS sequence"/>
</dbReference>
<comment type="subcellular location">
    <subcellularLocation>
        <location evidence="1">Cell membrane</location>
        <topology evidence="1">Multi-pass membrane protein</topology>
    </subcellularLocation>
</comment>
<protein>
    <submittedName>
        <fullName evidence="7">Ribonuclease BN</fullName>
    </submittedName>
</protein>
<dbReference type="OrthoDB" id="9775903at2"/>
<dbReference type="InterPro" id="IPR017039">
    <property type="entry name" value="Virul_fac_BrkB"/>
</dbReference>
<keyword evidence="2" id="KW-1003">Cell membrane</keyword>
<evidence type="ECO:0000256" key="3">
    <source>
        <dbReference type="ARBA" id="ARBA00022692"/>
    </source>
</evidence>
<dbReference type="Pfam" id="PF03631">
    <property type="entry name" value="Virul_fac_BrkB"/>
    <property type="match status" value="1"/>
</dbReference>
<dbReference type="GO" id="GO:0005886">
    <property type="term" value="C:plasma membrane"/>
    <property type="evidence" value="ECO:0007669"/>
    <property type="project" value="UniProtKB-SubCell"/>
</dbReference>
<feature type="transmembrane region" description="Helical" evidence="6">
    <location>
        <begin position="229"/>
        <end position="250"/>
    </location>
</feature>
<gene>
    <name evidence="7" type="ORF">FC15_GL001851</name>
</gene>
<evidence type="ECO:0000256" key="1">
    <source>
        <dbReference type="ARBA" id="ARBA00004651"/>
    </source>
</evidence>
<feature type="transmembrane region" description="Helical" evidence="6">
    <location>
        <begin position="270"/>
        <end position="294"/>
    </location>
</feature>